<dbReference type="Pfam" id="PF08125">
    <property type="entry name" value="Mannitol_dh_C"/>
    <property type="match status" value="1"/>
</dbReference>
<evidence type="ECO:0000313" key="2">
    <source>
        <dbReference type="EMBL" id="QKD43368.1"/>
    </source>
</evidence>
<dbReference type="SUPFAM" id="SSF56784">
    <property type="entry name" value="HAD-like"/>
    <property type="match status" value="1"/>
</dbReference>
<dbReference type="RefSeq" id="WP_013518187.1">
    <property type="nucleotide sequence ID" value="NZ_CP051298.1"/>
</dbReference>
<evidence type="ECO:0000259" key="1">
    <source>
        <dbReference type="Pfam" id="PF08125"/>
    </source>
</evidence>
<dbReference type="GO" id="GO:0016787">
    <property type="term" value="F:hydrolase activity"/>
    <property type="evidence" value="ECO:0007669"/>
    <property type="project" value="UniProtKB-KW"/>
</dbReference>
<dbReference type="Proteomes" id="UP000500755">
    <property type="component" value="Chromosome"/>
</dbReference>
<reference evidence="2 3" key="1">
    <citation type="submission" date="2020-05" db="EMBL/GenBank/DDBJ databases">
        <title>Complete genome sequence of Alicycliphilus denitrificans DP3.</title>
        <authorList>
            <person name="Chen X."/>
        </authorList>
    </citation>
    <scope>NUCLEOTIDE SEQUENCE [LARGE SCALE GENOMIC DNA]</scope>
    <source>
        <strain evidence="2 3">DP3</strain>
    </source>
</reference>
<proteinExistence type="predicted"/>
<dbReference type="Pfam" id="PF00702">
    <property type="entry name" value="Hydrolase"/>
    <property type="match status" value="1"/>
</dbReference>
<dbReference type="GO" id="GO:0016491">
    <property type="term" value="F:oxidoreductase activity"/>
    <property type="evidence" value="ECO:0007669"/>
    <property type="project" value="InterPro"/>
</dbReference>
<dbReference type="Gene3D" id="3.40.50.1000">
    <property type="entry name" value="HAD superfamily/HAD-like"/>
    <property type="match status" value="1"/>
</dbReference>
<dbReference type="InterPro" id="IPR006439">
    <property type="entry name" value="HAD-SF_hydro_IA"/>
</dbReference>
<dbReference type="AlphaFoldDB" id="A0A858ZRB7"/>
<protein>
    <submittedName>
        <fullName evidence="2">HAD-IA family hydrolase</fullName>
    </submittedName>
</protein>
<dbReference type="PRINTS" id="PR00413">
    <property type="entry name" value="HADHALOGNASE"/>
</dbReference>
<dbReference type="PANTHER" id="PTHR18901:SF38">
    <property type="entry name" value="PSEUDOURIDINE-5'-PHOSPHATASE"/>
    <property type="match status" value="1"/>
</dbReference>
<keyword evidence="2" id="KW-0378">Hydrolase</keyword>
<dbReference type="NCBIfam" id="TIGR01509">
    <property type="entry name" value="HAD-SF-IA-v3"/>
    <property type="match status" value="1"/>
</dbReference>
<dbReference type="InterPro" id="IPR036412">
    <property type="entry name" value="HAD-like_sf"/>
</dbReference>
<dbReference type="SUPFAM" id="SSF48179">
    <property type="entry name" value="6-phosphogluconate dehydrogenase C-terminal domain-like"/>
    <property type="match status" value="1"/>
</dbReference>
<dbReference type="InterPro" id="IPR013328">
    <property type="entry name" value="6PGD_dom2"/>
</dbReference>
<organism evidence="2 3">
    <name type="scientific">Alicycliphilus denitrificans</name>
    <dbReference type="NCBI Taxonomy" id="179636"/>
    <lineage>
        <taxon>Bacteria</taxon>
        <taxon>Pseudomonadati</taxon>
        <taxon>Pseudomonadota</taxon>
        <taxon>Betaproteobacteria</taxon>
        <taxon>Burkholderiales</taxon>
        <taxon>Comamonadaceae</taxon>
        <taxon>Alicycliphilus</taxon>
    </lineage>
</organism>
<sequence length="724" mass="78428">MLQFQGKTIDTAIFDMDGTMFDTERLRFQTLSQASEELFGKPFTEPVLLGSLGLSATKAEALAKQHYGQDFPYAAIRRRADELELAHVRTQGVPIKPGLLPVLERLRKSGLKMAVATSSRRAIAEEYLINANIYKYFDLCVCGDEVVQGKPHPEIFVRAAEALNSQPAQCLMFEDSENGVRSAADAGGVVILVEDIQMPPPAVARRAFGVYGGLSEFLQDLAACTPKMSMPAVTEPFPQAVNLLKAGIHGFGAMGGGYLAQVFSHWDGYTRPCEIIASTGNALLREAIDAFGKFSVRYGSLAFDQTIEQLRVIDAADTDAVAGMYRDCEIVALCVPEQAVAAQAGVIAQGLAERFAAHGRELTVLVVLNKVGGAEFVRAQVEAALLQRVASKVCQRILERTRFSETVVTRIVSKLTEDALVRQLRIKSELYKKNVVAVRESSPHVGDWAEALPGDTAEVVAPHVSTLRDAGEPASALAPLHLILFNSETDMPLYVQQGSDLLEHLRQIDTVADIAVIQLLKNRLWNGTHAIVAWYAALLGYPSIGHAMGDARVQALMDQLLDAELAPALAAQFPELRTRLAEFIATFRNRCAHAFKDPCERVGRDPLRKLQRGERVLGSLAMAAAQGVAAPALAFGAALAVHYALHHPPAAEEDECRTIRALYARREALQDVLAWRGEYHGAPFDGLDPVADAALLAAVQLPFDGLQAGGLDYCWESAAEAGVG</sequence>
<dbReference type="PANTHER" id="PTHR18901">
    <property type="entry name" value="2-DEOXYGLUCOSE-6-PHOSPHATE PHOSPHATASE 2"/>
    <property type="match status" value="1"/>
</dbReference>
<name>A0A858ZRB7_9BURK</name>
<feature type="domain" description="Mannitol dehydrogenase C-terminal" evidence="1">
    <location>
        <begin position="520"/>
        <end position="649"/>
    </location>
</feature>
<accession>A0A858ZRB7</accession>
<dbReference type="InterPro" id="IPR023214">
    <property type="entry name" value="HAD_sf"/>
</dbReference>
<dbReference type="NCBIfam" id="NF046057">
    <property type="entry name" value="bifunc_MtlD"/>
    <property type="match status" value="1"/>
</dbReference>
<dbReference type="InterPro" id="IPR023198">
    <property type="entry name" value="PGP-like_dom2"/>
</dbReference>
<dbReference type="Gene3D" id="1.10.150.240">
    <property type="entry name" value="Putative phosphatase, domain 2"/>
    <property type="match status" value="1"/>
</dbReference>
<dbReference type="InterPro" id="IPR008927">
    <property type="entry name" value="6-PGluconate_DH-like_C_sf"/>
</dbReference>
<gene>
    <name evidence="2" type="ORF">HF896_06980</name>
</gene>
<dbReference type="Gene3D" id="1.10.1040.10">
    <property type="entry name" value="N-(1-d-carboxylethyl)-l-norvaline Dehydrogenase, domain 2"/>
    <property type="match status" value="1"/>
</dbReference>
<dbReference type="EMBL" id="CP051298">
    <property type="protein sequence ID" value="QKD43368.1"/>
    <property type="molecule type" value="Genomic_DNA"/>
</dbReference>
<dbReference type="SFLD" id="SFLDG01129">
    <property type="entry name" value="C1.5:_HAD__Beta-PGM__Phosphata"/>
    <property type="match status" value="1"/>
</dbReference>
<evidence type="ECO:0000313" key="3">
    <source>
        <dbReference type="Proteomes" id="UP000500755"/>
    </source>
</evidence>
<dbReference type="SFLD" id="SFLDS00003">
    <property type="entry name" value="Haloacid_Dehalogenase"/>
    <property type="match status" value="1"/>
</dbReference>
<dbReference type="InterPro" id="IPR013118">
    <property type="entry name" value="Mannitol_DH_C"/>
</dbReference>
<dbReference type="Gene3D" id="3.40.50.720">
    <property type="entry name" value="NAD(P)-binding Rossmann-like Domain"/>
    <property type="match status" value="1"/>
</dbReference>